<comment type="caution">
    <text evidence="2">The sequence shown here is derived from an EMBL/GenBank/DDBJ whole genome shotgun (WGS) entry which is preliminary data.</text>
</comment>
<proteinExistence type="predicted"/>
<organism evidence="2 3">
    <name type="scientific">Lyophyllum shimeji</name>
    <name type="common">Hon-shimeji</name>
    <name type="synonym">Tricholoma shimeji</name>
    <dbReference type="NCBI Taxonomy" id="47721"/>
    <lineage>
        <taxon>Eukaryota</taxon>
        <taxon>Fungi</taxon>
        <taxon>Dikarya</taxon>
        <taxon>Basidiomycota</taxon>
        <taxon>Agaricomycotina</taxon>
        <taxon>Agaricomycetes</taxon>
        <taxon>Agaricomycetidae</taxon>
        <taxon>Agaricales</taxon>
        <taxon>Tricholomatineae</taxon>
        <taxon>Lyophyllaceae</taxon>
        <taxon>Lyophyllum</taxon>
    </lineage>
</organism>
<feature type="signal peptide" evidence="1">
    <location>
        <begin position="1"/>
        <end position="22"/>
    </location>
</feature>
<name>A0A9P3PP05_LYOSH</name>
<evidence type="ECO:0000313" key="2">
    <source>
        <dbReference type="EMBL" id="GLB38909.1"/>
    </source>
</evidence>
<dbReference type="EMBL" id="BRPK01000006">
    <property type="protein sequence ID" value="GLB38909.1"/>
    <property type="molecule type" value="Genomic_DNA"/>
</dbReference>
<evidence type="ECO:0000256" key="1">
    <source>
        <dbReference type="SAM" id="SignalP"/>
    </source>
</evidence>
<keyword evidence="1" id="KW-0732">Signal</keyword>
<evidence type="ECO:0000313" key="3">
    <source>
        <dbReference type="Proteomes" id="UP001063166"/>
    </source>
</evidence>
<accession>A0A9P3PP05</accession>
<dbReference type="InterPro" id="IPR021054">
    <property type="entry name" value="Cell_wall_mannoprotein_1"/>
</dbReference>
<gene>
    <name evidence="2" type="ORF">LshimejAT787_0600710</name>
</gene>
<keyword evidence="3" id="KW-1185">Reference proteome</keyword>
<dbReference type="AlphaFoldDB" id="A0A9P3PP05"/>
<protein>
    <submittedName>
        <fullName evidence="2">Uncharacterized protein</fullName>
    </submittedName>
</protein>
<dbReference type="Pfam" id="PF12296">
    <property type="entry name" value="HsbA"/>
    <property type="match status" value="1"/>
</dbReference>
<dbReference type="Proteomes" id="UP001063166">
    <property type="component" value="Unassembled WGS sequence"/>
</dbReference>
<sequence>MRFSSVFVLASLVVSGFASTAADVQKEIATICGLLGKTNSLIVAYPTKGGTLKQALEIHDSAGVVLAAVKKGTVTANGLTVTFSHAEGRAILDALKACPVKPTLSDLVAKKLAFAALPLGGILTVFHKDLTDLGASTSDFEQVLIKWGSKDLEAEAKALAADDHNAFVAALAVYA</sequence>
<reference evidence="2" key="1">
    <citation type="submission" date="2022-07" db="EMBL/GenBank/DDBJ databases">
        <title>The genome of Lyophyllum shimeji provides insight into the initial evolution of ectomycorrhizal fungal genome.</title>
        <authorList>
            <person name="Kobayashi Y."/>
            <person name="Shibata T."/>
            <person name="Hirakawa H."/>
            <person name="Shigenobu S."/>
            <person name="Nishiyama T."/>
            <person name="Yamada A."/>
            <person name="Hasebe M."/>
            <person name="Kawaguchi M."/>
        </authorList>
    </citation>
    <scope>NUCLEOTIDE SEQUENCE</scope>
    <source>
        <strain evidence="2">AT787</strain>
    </source>
</reference>
<dbReference type="OrthoDB" id="3485059at2759"/>
<feature type="chain" id="PRO_5040384266" evidence="1">
    <location>
        <begin position="23"/>
        <end position="175"/>
    </location>
</feature>